<feature type="region of interest" description="Disordered" evidence="3">
    <location>
        <begin position="1"/>
        <end position="20"/>
    </location>
</feature>
<sequence>MPGAIARPKRSSARGKAAPAKLPAVNAINNFGRVSKLQSTGKDLLAKSAPTSSIEIVLTSRKRKVDDHEQSTPSVHDPATKKLRSNPAPEPAPLVASTPTRKRKAVTFAEPEPAVPSSKKPILTPSRPSRKRQLETDENVRPSTPSADPSEAEALFERLNLQSPVRKRTKIFSPQKTSTTSSQDEYDLPQELIDLLDLQVAFLKTLTMEFAHNGTNSPVDLRNLTPSVTRSWGKRKVTLDDIRRCIGILGFTASTQAPFFLSDYGRGKICIEFQANAEPGPLREQKLNMDFEANLRTLWRGRRQSDTETALPLFIATLPKAPVKPAAIAKSLPILGGSKNQRTLEELKNGVFRKQVPSEDQKSAAPATPAVNPDGSKMSLLDRIRQKELVQSQAALTGPSAAELRRRAALQRADDVAAVISMLSAATASPGQARIAFTMPALMIKLKDSMRSPISSEDGIECVRLLAKEVVPAWLRILTVGGRENVVVQMGCQPSRDEIEQRVKNLLG</sequence>
<dbReference type="InterPro" id="IPR038090">
    <property type="entry name" value="Cdt1_C_WH_dom_sf"/>
</dbReference>
<accession>A0AAN6YIM9</accession>
<dbReference type="Pfam" id="PF26121">
    <property type="entry name" value="HTH_CDT1"/>
    <property type="match status" value="1"/>
</dbReference>
<name>A0AAN6YIM9_9PEZI</name>
<dbReference type="AlphaFoldDB" id="A0AAN6YIM9"/>
<dbReference type="EMBL" id="MU858049">
    <property type="protein sequence ID" value="KAK4219148.1"/>
    <property type="molecule type" value="Genomic_DNA"/>
</dbReference>
<evidence type="ECO:0000256" key="1">
    <source>
        <dbReference type="ARBA" id="ARBA00008356"/>
    </source>
</evidence>
<feature type="region of interest" description="Disordered" evidence="3">
    <location>
        <begin position="59"/>
        <end position="151"/>
    </location>
</feature>
<gene>
    <name evidence="5" type="ORF">QBC37DRAFT_410379</name>
</gene>
<reference evidence="5" key="1">
    <citation type="journal article" date="2023" name="Mol. Phylogenet. Evol.">
        <title>Genome-scale phylogeny and comparative genomics of the fungal order Sordariales.</title>
        <authorList>
            <person name="Hensen N."/>
            <person name="Bonometti L."/>
            <person name="Westerberg I."/>
            <person name="Brannstrom I.O."/>
            <person name="Guillou S."/>
            <person name="Cros-Aarteil S."/>
            <person name="Calhoun S."/>
            <person name="Haridas S."/>
            <person name="Kuo A."/>
            <person name="Mondo S."/>
            <person name="Pangilinan J."/>
            <person name="Riley R."/>
            <person name="LaButti K."/>
            <person name="Andreopoulos B."/>
            <person name="Lipzen A."/>
            <person name="Chen C."/>
            <person name="Yan M."/>
            <person name="Daum C."/>
            <person name="Ng V."/>
            <person name="Clum A."/>
            <person name="Steindorff A."/>
            <person name="Ohm R.A."/>
            <person name="Martin F."/>
            <person name="Silar P."/>
            <person name="Natvig D.O."/>
            <person name="Lalanne C."/>
            <person name="Gautier V."/>
            <person name="Ament-Velasquez S.L."/>
            <person name="Kruys A."/>
            <person name="Hutchinson M.I."/>
            <person name="Powell A.J."/>
            <person name="Barry K."/>
            <person name="Miller A.N."/>
            <person name="Grigoriev I.V."/>
            <person name="Debuchy R."/>
            <person name="Gladieux P."/>
            <person name="Hiltunen Thoren M."/>
            <person name="Johannesson H."/>
        </authorList>
    </citation>
    <scope>NUCLEOTIDE SEQUENCE</scope>
    <source>
        <strain evidence="5">PSN293</strain>
    </source>
</reference>
<comment type="caution">
    <text evidence="5">The sequence shown here is derived from an EMBL/GenBank/DDBJ whole genome shotgun (WGS) entry which is preliminary data.</text>
</comment>
<evidence type="ECO:0000256" key="3">
    <source>
        <dbReference type="SAM" id="MobiDB-lite"/>
    </source>
</evidence>
<evidence type="ECO:0000313" key="5">
    <source>
        <dbReference type="EMBL" id="KAK4219148.1"/>
    </source>
</evidence>
<evidence type="ECO:0000256" key="2">
    <source>
        <dbReference type="ARBA" id="ARBA00023306"/>
    </source>
</evidence>
<evidence type="ECO:0000259" key="4">
    <source>
        <dbReference type="Pfam" id="PF16679"/>
    </source>
</evidence>
<comment type="similarity">
    <text evidence="1">Belongs to the Cdt1 family.</text>
</comment>
<dbReference type="Gene3D" id="1.10.10.1420">
    <property type="entry name" value="DNA replication factor Cdt1, C-terminal WH domain"/>
    <property type="match status" value="1"/>
</dbReference>
<organism evidence="5 6">
    <name type="scientific">Rhypophila decipiens</name>
    <dbReference type="NCBI Taxonomy" id="261697"/>
    <lineage>
        <taxon>Eukaryota</taxon>
        <taxon>Fungi</taxon>
        <taxon>Dikarya</taxon>
        <taxon>Ascomycota</taxon>
        <taxon>Pezizomycotina</taxon>
        <taxon>Sordariomycetes</taxon>
        <taxon>Sordariomycetidae</taxon>
        <taxon>Sordariales</taxon>
        <taxon>Naviculisporaceae</taxon>
        <taxon>Rhypophila</taxon>
    </lineage>
</organism>
<keyword evidence="2" id="KW-0131">Cell cycle</keyword>
<protein>
    <recommendedName>
        <fullName evidence="4">DNA replication factor Cdt1 C-terminal domain-containing protein</fullName>
    </recommendedName>
</protein>
<dbReference type="InterPro" id="IPR032054">
    <property type="entry name" value="Cdt1_C"/>
</dbReference>
<dbReference type="Pfam" id="PF16679">
    <property type="entry name" value="CDT1_C"/>
    <property type="match status" value="1"/>
</dbReference>
<dbReference type="Proteomes" id="UP001301769">
    <property type="component" value="Unassembled WGS sequence"/>
</dbReference>
<evidence type="ECO:0000313" key="6">
    <source>
        <dbReference type="Proteomes" id="UP001301769"/>
    </source>
</evidence>
<feature type="domain" description="DNA replication factor Cdt1 C-terminal" evidence="4">
    <location>
        <begin position="379"/>
        <end position="481"/>
    </location>
</feature>
<keyword evidence="6" id="KW-1185">Reference proteome</keyword>
<feature type="region of interest" description="Disordered" evidence="3">
    <location>
        <begin position="354"/>
        <end position="376"/>
    </location>
</feature>
<proteinExistence type="inferred from homology"/>
<reference evidence="5" key="2">
    <citation type="submission" date="2023-05" db="EMBL/GenBank/DDBJ databases">
        <authorList>
            <consortium name="Lawrence Berkeley National Laboratory"/>
            <person name="Steindorff A."/>
            <person name="Hensen N."/>
            <person name="Bonometti L."/>
            <person name="Westerberg I."/>
            <person name="Brannstrom I.O."/>
            <person name="Guillou S."/>
            <person name="Cros-Aarteil S."/>
            <person name="Calhoun S."/>
            <person name="Haridas S."/>
            <person name="Kuo A."/>
            <person name="Mondo S."/>
            <person name="Pangilinan J."/>
            <person name="Riley R."/>
            <person name="Labutti K."/>
            <person name="Andreopoulos B."/>
            <person name="Lipzen A."/>
            <person name="Chen C."/>
            <person name="Yanf M."/>
            <person name="Daum C."/>
            <person name="Ng V."/>
            <person name="Clum A."/>
            <person name="Ohm R."/>
            <person name="Martin F."/>
            <person name="Silar P."/>
            <person name="Natvig D."/>
            <person name="Lalanne C."/>
            <person name="Gautier V."/>
            <person name="Ament-Velasquez S.L."/>
            <person name="Kruys A."/>
            <person name="Hutchinson M.I."/>
            <person name="Powell A.J."/>
            <person name="Barry K."/>
            <person name="Miller A.N."/>
            <person name="Grigoriev I.V."/>
            <person name="Debuchy R."/>
            <person name="Gladieux P."/>
            <person name="Thoren M.H."/>
            <person name="Johannesson H."/>
        </authorList>
    </citation>
    <scope>NUCLEOTIDE SEQUENCE</scope>
    <source>
        <strain evidence="5">PSN293</strain>
    </source>
</reference>